<dbReference type="InterPro" id="IPR050389">
    <property type="entry name" value="LysR-type_TF"/>
</dbReference>
<evidence type="ECO:0000313" key="9">
    <source>
        <dbReference type="Proteomes" id="UP000035762"/>
    </source>
</evidence>
<feature type="domain" description="HTH lysR-type" evidence="7">
    <location>
        <begin position="6"/>
        <end position="63"/>
    </location>
</feature>
<dbReference type="Pfam" id="PF00126">
    <property type="entry name" value="HTH_1"/>
    <property type="match status" value="1"/>
</dbReference>
<name>A0A090MTV3_AFIFE</name>
<dbReference type="STRING" id="1035.BN961_02480"/>
<dbReference type="InterPro" id="IPR037402">
    <property type="entry name" value="YidZ_PBP2"/>
</dbReference>
<protein>
    <submittedName>
        <fullName evidence="8">HTH-type transcriptional regulator LeuO</fullName>
    </submittedName>
</protein>
<evidence type="ECO:0000259" key="7">
    <source>
        <dbReference type="PROSITE" id="PS50931"/>
    </source>
</evidence>
<dbReference type="OrthoDB" id="8339333at2"/>
<reference evidence="8 9" key="1">
    <citation type="journal article" date="2014" name="Genome Announc.">
        <title>Genome Sequence of Afipia felis Strain 76713, Isolated in Hospital Water Using an Amoeba Co-Culture Procedure.</title>
        <authorList>
            <person name="Benamar S."/>
            <person name="La Scola B."/>
            <person name="Croce O."/>
        </authorList>
    </citation>
    <scope>NUCLEOTIDE SEQUENCE [LARGE SCALE GENOMIC DNA]</scope>
    <source>
        <strain evidence="8 9">76713</strain>
    </source>
</reference>
<comment type="similarity">
    <text evidence="2">Belongs to the LysR transcriptional regulatory family.</text>
</comment>
<evidence type="ECO:0000256" key="1">
    <source>
        <dbReference type="ARBA" id="ARBA00003502"/>
    </source>
</evidence>
<evidence type="ECO:0000256" key="4">
    <source>
        <dbReference type="ARBA" id="ARBA00023015"/>
    </source>
</evidence>
<dbReference type="GO" id="GO:0003700">
    <property type="term" value="F:DNA-binding transcription factor activity"/>
    <property type="evidence" value="ECO:0007669"/>
    <property type="project" value="InterPro"/>
</dbReference>
<evidence type="ECO:0000256" key="6">
    <source>
        <dbReference type="ARBA" id="ARBA00023163"/>
    </source>
</evidence>
<accession>A0A090MTV3</accession>
<dbReference type="InterPro" id="IPR005119">
    <property type="entry name" value="LysR_subst-bd"/>
</dbReference>
<dbReference type="GO" id="GO:0003677">
    <property type="term" value="F:DNA binding"/>
    <property type="evidence" value="ECO:0007669"/>
    <property type="project" value="UniProtKB-KW"/>
</dbReference>
<dbReference type="InterPro" id="IPR036390">
    <property type="entry name" value="WH_DNA-bd_sf"/>
</dbReference>
<dbReference type="AlphaFoldDB" id="A0A090MTV3"/>
<dbReference type="PRINTS" id="PR00039">
    <property type="entry name" value="HTHLYSR"/>
</dbReference>
<keyword evidence="3" id="KW-0536">Nodulation</keyword>
<dbReference type="EMBL" id="CCAZ020000001">
    <property type="protein sequence ID" value="CEG09059.1"/>
    <property type="molecule type" value="Genomic_DNA"/>
</dbReference>
<evidence type="ECO:0000256" key="2">
    <source>
        <dbReference type="ARBA" id="ARBA00009437"/>
    </source>
</evidence>
<dbReference type="PANTHER" id="PTHR30118:SF15">
    <property type="entry name" value="TRANSCRIPTIONAL REGULATORY PROTEIN"/>
    <property type="match status" value="1"/>
</dbReference>
<evidence type="ECO:0000256" key="5">
    <source>
        <dbReference type="ARBA" id="ARBA00023125"/>
    </source>
</evidence>
<dbReference type="CDD" id="cd08417">
    <property type="entry name" value="PBP2_Nitroaromatics_like"/>
    <property type="match status" value="1"/>
</dbReference>
<organism evidence="8 9">
    <name type="scientific">Afipia felis</name>
    <name type="common">Cat scratch disease bacillus</name>
    <dbReference type="NCBI Taxonomy" id="1035"/>
    <lineage>
        <taxon>Bacteria</taxon>
        <taxon>Pseudomonadati</taxon>
        <taxon>Pseudomonadota</taxon>
        <taxon>Alphaproteobacteria</taxon>
        <taxon>Hyphomicrobiales</taxon>
        <taxon>Nitrobacteraceae</taxon>
        <taxon>Afipia</taxon>
    </lineage>
</organism>
<evidence type="ECO:0000313" key="8">
    <source>
        <dbReference type="EMBL" id="CEG09059.1"/>
    </source>
</evidence>
<dbReference type="SUPFAM" id="SSF53850">
    <property type="entry name" value="Periplasmic binding protein-like II"/>
    <property type="match status" value="1"/>
</dbReference>
<dbReference type="PANTHER" id="PTHR30118">
    <property type="entry name" value="HTH-TYPE TRANSCRIPTIONAL REGULATOR LEUO-RELATED"/>
    <property type="match status" value="1"/>
</dbReference>
<dbReference type="InterPro" id="IPR000847">
    <property type="entry name" value="LysR_HTH_N"/>
</dbReference>
<keyword evidence="6" id="KW-0804">Transcription</keyword>
<keyword evidence="9" id="KW-1185">Reference proteome</keyword>
<dbReference type="Gene3D" id="1.10.10.10">
    <property type="entry name" value="Winged helix-like DNA-binding domain superfamily/Winged helix DNA-binding domain"/>
    <property type="match status" value="1"/>
</dbReference>
<keyword evidence="4" id="KW-0805">Transcription regulation</keyword>
<comment type="caution">
    <text evidence="8">The sequence shown here is derived from an EMBL/GenBank/DDBJ whole genome shotgun (WGS) entry which is preliminary data.</text>
</comment>
<dbReference type="PROSITE" id="PS50931">
    <property type="entry name" value="HTH_LYSR"/>
    <property type="match status" value="1"/>
</dbReference>
<dbReference type="SUPFAM" id="SSF46785">
    <property type="entry name" value="Winged helix' DNA-binding domain"/>
    <property type="match status" value="1"/>
</dbReference>
<comment type="function">
    <text evidence="1">NodD regulates the expression of the nodABCFE genes which encode other nodulation proteins. NodD is also a negative regulator of its own expression. Binds flavonoids as inducers.</text>
</comment>
<proteinExistence type="inferred from homology"/>
<evidence type="ECO:0000256" key="3">
    <source>
        <dbReference type="ARBA" id="ARBA00022458"/>
    </source>
</evidence>
<dbReference type="Proteomes" id="UP000035762">
    <property type="component" value="Unassembled WGS sequence"/>
</dbReference>
<sequence length="298" mass="34280">MNLRNIDLNLLTVFDAILSERSLTRASAKLNMTQPALSNALARLRTTLDDQLFIRTAQGMMPTARAKQLAAPIRQALDLIQNGLRKQEAFEFETATRKFVIAISDYGEAVIMPRFVDWLATVAPHIQVQIRPELGRHIKEELRDGSIDLATDYFKIEGDEFRNIHVMDEHLVSMVRQDHPTIGDHLSIEDYLSIPHVVLKQDKPIVDVVLKKHGLTRDIALQVPHFLSMPLIVQKTDFICTLPKRMALVYADFFRTKVMKTPLEFPNIPIYFMWHQSVDDDLGHRWLRNALAELCHRL</sequence>
<keyword evidence="5" id="KW-0238">DNA-binding</keyword>
<dbReference type="Pfam" id="PF03466">
    <property type="entry name" value="LysR_substrate"/>
    <property type="match status" value="1"/>
</dbReference>
<dbReference type="InterPro" id="IPR036388">
    <property type="entry name" value="WH-like_DNA-bd_sf"/>
</dbReference>
<dbReference type="Gene3D" id="3.40.190.10">
    <property type="entry name" value="Periplasmic binding protein-like II"/>
    <property type="match status" value="2"/>
</dbReference>
<dbReference type="RefSeq" id="WP_009340218.1">
    <property type="nucleotide sequence ID" value="NZ_CCAZ020000001.1"/>
</dbReference>
<gene>
    <name evidence="8" type="primary">leuO</name>
    <name evidence="8" type="ORF">BN961_02480</name>
</gene>